<protein>
    <recommendedName>
        <fullName evidence="4">Flagellar motor switch protein FliG</fullName>
    </recommendedName>
</protein>
<proteinExistence type="inferred from homology"/>
<dbReference type="InterPro" id="IPR011002">
    <property type="entry name" value="FliG_a-hlx"/>
</dbReference>
<keyword evidence="13" id="KW-0966">Cell projection</keyword>
<dbReference type="InterPro" id="IPR000090">
    <property type="entry name" value="Flg_Motor_Flig"/>
</dbReference>
<evidence type="ECO:0000256" key="1">
    <source>
        <dbReference type="ARBA" id="ARBA00004117"/>
    </source>
</evidence>
<evidence type="ECO:0000313" key="13">
    <source>
        <dbReference type="EMBL" id="MFI7585869.1"/>
    </source>
</evidence>
<evidence type="ECO:0000256" key="6">
    <source>
        <dbReference type="ARBA" id="ARBA00022500"/>
    </source>
</evidence>
<keyword evidence="14" id="KW-1185">Reference proteome</keyword>
<comment type="subcellular location">
    <subcellularLocation>
        <location evidence="1">Bacterial flagellum basal body</location>
    </subcellularLocation>
    <subcellularLocation>
        <location evidence="2">Cell membrane</location>
        <topology evidence="2">Peripheral membrane protein</topology>
        <orientation evidence="2">Cytoplasmic side</orientation>
    </subcellularLocation>
</comment>
<evidence type="ECO:0000259" key="12">
    <source>
        <dbReference type="Pfam" id="PF14842"/>
    </source>
</evidence>
<evidence type="ECO:0000256" key="9">
    <source>
        <dbReference type="ARBA" id="ARBA00023143"/>
    </source>
</evidence>
<dbReference type="PANTHER" id="PTHR30534:SF0">
    <property type="entry name" value="FLAGELLAR MOTOR SWITCH PROTEIN FLIG"/>
    <property type="match status" value="1"/>
</dbReference>
<evidence type="ECO:0000256" key="5">
    <source>
        <dbReference type="ARBA" id="ARBA00022475"/>
    </source>
</evidence>
<feature type="domain" description="Flagellar motor switch protein FliG middle" evidence="11">
    <location>
        <begin position="121"/>
        <end position="192"/>
    </location>
</feature>
<evidence type="ECO:0000256" key="7">
    <source>
        <dbReference type="ARBA" id="ARBA00022779"/>
    </source>
</evidence>
<dbReference type="InterPro" id="IPR032779">
    <property type="entry name" value="FliG_M"/>
</dbReference>
<name>A0ABW8AHN7_9ACTN</name>
<evidence type="ECO:0000256" key="4">
    <source>
        <dbReference type="ARBA" id="ARBA00021870"/>
    </source>
</evidence>
<dbReference type="RefSeq" id="WP_398274500.1">
    <property type="nucleotide sequence ID" value="NZ_JBITLV010000001.1"/>
</dbReference>
<evidence type="ECO:0000313" key="14">
    <source>
        <dbReference type="Proteomes" id="UP001612915"/>
    </source>
</evidence>
<dbReference type="Pfam" id="PF14841">
    <property type="entry name" value="FliG_M"/>
    <property type="match status" value="1"/>
</dbReference>
<organism evidence="13 14">
    <name type="scientific">Spongisporangium articulatum</name>
    <dbReference type="NCBI Taxonomy" id="3362603"/>
    <lineage>
        <taxon>Bacteria</taxon>
        <taxon>Bacillati</taxon>
        <taxon>Actinomycetota</taxon>
        <taxon>Actinomycetes</taxon>
        <taxon>Kineosporiales</taxon>
        <taxon>Kineosporiaceae</taxon>
        <taxon>Spongisporangium</taxon>
    </lineage>
</organism>
<evidence type="ECO:0000259" key="10">
    <source>
        <dbReference type="Pfam" id="PF01706"/>
    </source>
</evidence>
<reference evidence="13 14" key="1">
    <citation type="submission" date="2024-10" db="EMBL/GenBank/DDBJ databases">
        <title>The Natural Products Discovery Center: Release of the First 8490 Sequenced Strains for Exploring Actinobacteria Biosynthetic Diversity.</title>
        <authorList>
            <person name="Kalkreuter E."/>
            <person name="Kautsar S.A."/>
            <person name="Yang D."/>
            <person name="Bader C.D."/>
            <person name="Teijaro C.N."/>
            <person name="Fluegel L."/>
            <person name="Davis C.M."/>
            <person name="Simpson J.R."/>
            <person name="Lauterbach L."/>
            <person name="Steele A.D."/>
            <person name="Gui C."/>
            <person name="Meng S."/>
            <person name="Li G."/>
            <person name="Viehrig K."/>
            <person name="Ye F."/>
            <person name="Su P."/>
            <person name="Kiefer A.F."/>
            <person name="Nichols A."/>
            <person name="Cepeda A.J."/>
            <person name="Yan W."/>
            <person name="Fan B."/>
            <person name="Jiang Y."/>
            <person name="Adhikari A."/>
            <person name="Zheng C.-J."/>
            <person name="Schuster L."/>
            <person name="Cowan T.M."/>
            <person name="Smanski M.J."/>
            <person name="Chevrette M.G."/>
            <person name="De Carvalho L.P.S."/>
            <person name="Shen B."/>
        </authorList>
    </citation>
    <scope>NUCLEOTIDE SEQUENCE [LARGE SCALE GENOMIC DNA]</scope>
    <source>
        <strain evidence="13 14">NPDC049639</strain>
    </source>
</reference>
<dbReference type="Proteomes" id="UP001612915">
    <property type="component" value="Unassembled WGS sequence"/>
</dbReference>
<accession>A0ABW8AHN7</accession>
<keyword evidence="8" id="KW-0472">Membrane</keyword>
<keyword evidence="13" id="KW-0282">Flagellum</keyword>
<evidence type="ECO:0000259" key="11">
    <source>
        <dbReference type="Pfam" id="PF14841"/>
    </source>
</evidence>
<keyword evidence="7" id="KW-0283">Flagellar rotation</keyword>
<comment type="similarity">
    <text evidence="3">Belongs to the FliG family.</text>
</comment>
<keyword evidence="5" id="KW-1003">Cell membrane</keyword>
<dbReference type="InterPro" id="IPR023087">
    <property type="entry name" value="Flg_Motor_Flig_C"/>
</dbReference>
<evidence type="ECO:0000256" key="3">
    <source>
        <dbReference type="ARBA" id="ARBA00010299"/>
    </source>
</evidence>
<dbReference type="SUPFAM" id="SSF48029">
    <property type="entry name" value="FliG"/>
    <property type="match status" value="2"/>
</dbReference>
<dbReference type="PANTHER" id="PTHR30534">
    <property type="entry name" value="FLAGELLAR MOTOR SWITCH PROTEIN FLIG"/>
    <property type="match status" value="1"/>
</dbReference>
<dbReference type="Pfam" id="PF01706">
    <property type="entry name" value="FliG_C"/>
    <property type="match status" value="1"/>
</dbReference>
<sequence length="340" mass="36784">MPAAISAGPELTGLRKAAIFLVQMGREKAAKVMALLPEPLLEELVAEIVKLREISPEEADAVLNDAHDKLVAAEGARGGFDLARQLLSQSLGASRAGEIMERLGASLADIPFEGIRRADARQLLTFLDGEHPQMIALVLAHLAPQQSATVLSGLDQAVQADIAYRIASMERASPDVIRLVERELERRMTTVLGPQEMSSVGGVAPLVAIINRADRSTERMILEGLATVNAELAETVRAQMFIFEDILQLDDKAIQMVLRNVQSGDLALALKGVSAEVKEKITRNLSTRAAENLVEEIELLGAVRLAQVEEAQAKVVQEIRALEQSGQIIIQRGGDEEMVV</sequence>
<dbReference type="InterPro" id="IPR028263">
    <property type="entry name" value="FliG_N"/>
</dbReference>
<comment type="caution">
    <text evidence="13">The sequence shown here is derived from an EMBL/GenBank/DDBJ whole genome shotgun (WGS) entry which is preliminary data.</text>
</comment>
<evidence type="ECO:0000256" key="2">
    <source>
        <dbReference type="ARBA" id="ARBA00004413"/>
    </source>
</evidence>
<keyword evidence="13" id="KW-0969">Cilium</keyword>
<dbReference type="PRINTS" id="PR00954">
    <property type="entry name" value="FLGMOTORFLIG"/>
</dbReference>
<gene>
    <name evidence="13" type="primary">fliG</name>
    <name evidence="13" type="ORF">ACIB24_02195</name>
</gene>
<dbReference type="Pfam" id="PF14842">
    <property type="entry name" value="FliG_N"/>
    <property type="match status" value="1"/>
</dbReference>
<dbReference type="NCBIfam" id="TIGR00207">
    <property type="entry name" value="fliG"/>
    <property type="match status" value="1"/>
</dbReference>
<feature type="domain" description="Flagellar motor switch protein FliG N-terminal" evidence="12">
    <location>
        <begin position="10"/>
        <end position="112"/>
    </location>
</feature>
<dbReference type="PIRSF" id="PIRSF003161">
    <property type="entry name" value="FliG"/>
    <property type="match status" value="1"/>
</dbReference>
<keyword evidence="9" id="KW-0975">Bacterial flagellum</keyword>
<dbReference type="EMBL" id="JBITLV010000001">
    <property type="protein sequence ID" value="MFI7585869.1"/>
    <property type="molecule type" value="Genomic_DNA"/>
</dbReference>
<keyword evidence="6" id="KW-0145">Chemotaxis</keyword>
<dbReference type="Gene3D" id="1.10.220.30">
    <property type="match status" value="3"/>
</dbReference>
<feature type="domain" description="Flagellar motor switch protein FliG C-terminal" evidence="10">
    <location>
        <begin position="224"/>
        <end position="330"/>
    </location>
</feature>
<evidence type="ECO:0000256" key="8">
    <source>
        <dbReference type="ARBA" id="ARBA00023136"/>
    </source>
</evidence>